<comment type="caution">
    <text evidence="1">The sequence shown here is derived from an EMBL/GenBank/DDBJ whole genome shotgun (WGS) entry which is preliminary data.</text>
</comment>
<evidence type="ECO:0000313" key="1">
    <source>
        <dbReference type="EMBL" id="MFD2602319.1"/>
    </source>
</evidence>
<evidence type="ECO:0000313" key="2">
    <source>
        <dbReference type="Proteomes" id="UP001597480"/>
    </source>
</evidence>
<protein>
    <submittedName>
        <fullName evidence="1">Methyltransferase domain-containing protein</fullName>
    </submittedName>
</protein>
<proteinExistence type="predicted"/>
<gene>
    <name evidence="1" type="ORF">ACFSR3_09660</name>
</gene>
<keyword evidence="2" id="KW-1185">Reference proteome</keyword>
<dbReference type="GO" id="GO:0032259">
    <property type="term" value="P:methylation"/>
    <property type="evidence" value="ECO:0007669"/>
    <property type="project" value="UniProtKB-KW"/>
</dbReference>
<dbReference type="CDD" id="cd02440">
    <property type="entry name" value="AdoMet_MTases"/>
    <property type="match status" value="1"/>
</dbReference>
<name>A0ABW5NTG5_9FLAO</name>
<sequence length="284" mass="32403">MDFSKHNVYITVQDYSVSGEKFELLLDDEYQLLKTNPQPAPEKLGSYYESDDYISHTDGKRSLFEKLYHTVKQKALRDKIRLLEQFQPKKGKFLDIGAGTGDFLVVASKNGWDVTGLEPSSKAKAIAEAKGVKFANALADIPDHSVDAVTMWHVLEHVPDVEAQISELKRILKPDGVLIVAVPNFNSYDAKYYGQFWAAYDVPRHLWHFSKKSIKLLFGKQGMELVKILPMKFDSFYVSLLSEKYKTGKMSFVNGFWIGLRSNLKAKQNFEYSSHIYVLKTAKN</sequence>
<dbReference type="InterPro" id="IPR029063">
    <property type="entry name" value="SAM-dependent_MTases_sf"/>
</dbReference>
<keyword evidence="1" id="KW-0808">Transferase</keyword>
<accession>A0ABW5NTG5</accession>
<reference evidence="2" key="1">
    <citation type="journal article" date="2019" name="Int. J. Syst. Evol. Microbiol.">
        <title>The Global Catalogue of Microorganisms (GCM) 10K type strain sequencing project: providing services to taxonomists for standard genome sequencing and annotation.</title>
        <authorList>
            <consortium name="The Broad Institute Genomics Platform"/>
            <consortium name="The Broad Institute Genome Sequencing Center for Infectious Disease"/>
            <person name="Wu L."/>
            <person name="Ma J."/>
        </authorList>
    </citation>
    <scope>NUCLEOTIDE SEQUENCE [LARGE SCALE GENOMIC DNA]</scope>
    <source>
        <strain evidence="2">KCTC 42107</strain>
    </source>
</reference>
<dbReference type="SUPFAM" id="SSF53335">
    <property type="entry name" value="S-adenosyl-L-methionine-dependent methyltransferases"/>
    <property type="match status" value="1"/>
</dbReference>
<dbReference type="Gene3D" id="3.40.50.150">
    <property type="entry name" value="Vaccinia Virus protein VP39"/>
    <property type="match status" value="1"/>
</dbReference>
<dbReference type="Proteomes" id="UP001597480">
    <property type="component" value="Unassembled WGS sequence"/>
</dbReference>
<dbReference type="Pfam" id="PF13489">
    <property type="entry name" value="Methyltransf_23"/>
    <property type="match status" value="1"/>
</dbReference>
<organism evidence="1 2">
    <name type="scientific">Flavobacterium suzhouense</name>
    <dbReference type="NCBI Taxonomy" id="1529638"/>
    <lineage>
        <taxon>Bacteria</taxon>
        <taxon>Pseudomonadati</taxon>
        <taxon>Bacteroidota</taxon>
        <taxon>Flavobacteriia</taxon>
        <taxon>Flavobacteriales</taxon>
        <taxon>Flavobacteriaceae</taxon>
        <taxon>Flavobacterium</taxon>
    </lineage>
</organism>
<keyword evidence="1" id="KW-0489">Methyltransferase</keyword>
<dbReference type="GO" id="GO:0008168">
    <property type="term" value="F:methyltransferase activity"/>
    <property type="evidence" value="ECO:0007669"/>
    <property type="project" value="UniProtKB-KW"/>
</dbReference>
<dbReference type="PANTHER" id="PTHR43861">
    <property type="entry name" value="TRANS-ACONITATE 2-METHYLTRANSFERASE-RELATED"/>
    <property type="match status" value="1"/>
</dbReference>
<dbReference type="EMBL" id="JBHUMD010000024">
    <property type="protein sequence ID" value="MFD2602319.1"/>
    <property type="molecule type" value="Genomic_DNA"/>
</dbReference>
<dbReference type="RefSeq" id="WP_379820789.1">
    <property type="nucleotide sequence ID" value="NZ_JBHUMD010000024.1"/>
</dbReference>